<evidence type="ECO:0000256" key="6">
    <source>
        <dbReference type="ARBA" id="ARBA00023157"/>
    </source>
</evidence>
<evidence type="ECO:0000256" key="5">
    <source>
        <dbReference type="ARBA" id="ARBA00023136"/>
    </source>
</evidence>
<name>A0A5N3VEX4_MUNMU</name>
<evidence type="ECO:0000313" key="12">
    <source>
        <dbReference type="Proteomes" id="UP000326458"/>
    </source>
</evidence>
<dbReference type="SMART" id="SM00423">
    <property type="entry name" value="PSI"/>
    <property type="match status" value="1"/>
</dbReference>
<keyword evidence="4 8" id="KW-1133">Transmembrane helix</keyword>
<feature type="signal peptide" evidence="9">
    <location>
        <begin position="1"/>
        <end position="19"/>
    </location>
</feature>
<dbReference type="InterPro" id="IPR000884">
    <property type="entry name" value="TSP1_rpt"/>
</dbReference>
<organism evidence="11 12">
    <name type="scientific">Muntiacus muntjak</name>
    <name type="common">Barking deer</name>
    <name type="synonym">Indian muntjac</name>
    <dbReference type="NCBI Taxonomy" id="9888"/>
    <lineage>
        <taxon>Eukaryota</taxon>
        <taxon>Metazoa</taxon>
        <taxon>Chordata</taxon>
        <taxon>Craniata</taxon>
        <taxon>Vertebrata</taxon>
        <taxon>Euteleostomi</taxon>
        <taxon>Mammalia</taxon>
        <taxon>Eutheria</taxon>
        <taxon>Laurasiatheria</taxon>
        <taxon>Artiodactyla</taxon>
        <taxon>Ruminantia</taxon>
        <taxon>Pecora</taxon>
        <taxon>Cervidae</taxon>
        <taxon>Muntiacinae</taxon>
        <taxon>Muntiacus</taxon>
    </lineage>
</organism>
<dbReference type="FunFam" id="2.20.100.10:FF:000021">
    <property type="entry name" value="semaphorin-5B isoform X1"/>
    <property type="match status" value="1"/>
</dbReference>
<dbReference type="PANTHER" id="PTHR22906">
    <property type="entry name" value="PROPERDIN"/>
    <property type="match status" value="1"/>
</dbReference>
<evidence type="ECO:0000256" key="4">
    <source>
        <dbReference type="ARBA" id="ARBA00022989"/>
    </source>
</evidence>
<feature type="non-terminal residue" evidence="11">
    <location>
        <position position="1"/>
    </location>
</feature>
<dbReference type="InterPro" id="IPR036383">
    <property type="entry name" value="TSP1_rpt_sf"/>
</dbReference>
<dbReference type="PRINTS" id="PR01705">
    <property type="entry name" value="TSP1REPEAT"/>
</dbReference>
<keyword evidence="9" id="KW-0732">Signal</keyword>
<feature type="domain" description="PSI" evidence="10">
    <location>
        <begin position="212"/>
        <end position="259"/>
    </location>
</feature>
<dbReference type="FunFam" id="2.20.100.10:FF:000007">
    <property type="entry name" value="Thrombospondin 1"/>
    <property type="match status" value="1"/>
</dbReference>
<dbReference type="InterPro" id="IPR052065">
    <property type="entry name" value="Compl_asym_regulator"/>
</dbReference>
<dbReference type="GO" id="GO:0007399">
    <property type="term" value="P:nervous system development"/>
    <property type="evidence" value="ECO:0007669"/>
    <property type="project" value="UniProtKB-ARBA"/>
</dbReference>
<evidence type="ECO:0000256" key="2">
    <source>
        <dbReference type="ARBA" id="ARBA00022692"/>
    </source>
</evidence>
<evidence type="ECO:0000256" key="8">
    <source>
        <dbReference type="SAM" id="Phobius"/>
    </source>
</evidence>
<gene>
    <name evidence="11" type="ORF">FD754_012515</name>
</gene>
<reference evidence="11 12" key="1">
    <citation type="submission" date="2019-06" db="EMBL/GenBank/DDBJ databases">
        <title>Discovery of a novel chromosome fission-fusion reversal in muntjac.</title>
        <authorList>
            <person name="Mudd A.B."/>
            <person name="Bredeson J.V."/>
            <person name="Baum R."/>
            <person name="Hockemeyer D."/>
            <person name="Rokhsar D.S."/>
        </authorList>
    </citation>
    <scope>NUCLEOTIDE SEQUENCE [LARGE SCALE GENOMIC DNA]</scope>
    <source>
        <strain evidence="11">UTSW_UCB_Mm</strain>
        <tissue evidence="11">Fibroblast cell line</tissue>
    </source>
</reference>
<keyword evidence="12" id="KW-1185">Reference proteome</keyword>
<feature type="chain" id="PRO_5024405242" description="PSI domain-containing protein" evidence="9">
    <location>
        <begin position="20"/>
        <end position="619"/>
    </location>
</feature>
<keyword evidence="6" id="KW-1015">Disulfide bond</keyword>
<keyword evidence="7" id="KW-0325">Glycoprotein</keyword>
<evidence type="ECO:0000313" key="11">
    <source>
        <dbReference type="EMBL" id="KAB0347658.1"/>
    </source>
</evidence>
<evidence type="ECO:0000256" key="3">
    <source>
        <dbReference type="ARBA" id="ARBA00022737"/>
    </source>
</evidence>
<dbReference type="PANTHER" id="PTHR22906:SF21">
    <property type="entry name" value="SEMA DOMAIN-CONTAINING PROTEIN"/>
    <property type="match status" value="1"/>
</dbReference>
<dbReference type="SUPFAM" id="SSF103575">
    <property type="entry name" value="Plexin repeat"/>
    <property type="match status" value="1"/>
</dbReference>
<dbReference type="Pfam" id="PF00090">
    <property type="entry name" value="TSP_1"/>
    <property type="match status" value="3"/>
</dbReference>
<dbReference type="Pfam" id="PF01437">
    <property type="entry name" value="PSI"/>
    <property type="match status" value="1"/>
</dbReference>
<evidence type="ECO:0000256" key="9">
    <source>
        <dbReference type="SAM" id="SignalP"/>
    </source>
</evidence>
<feature type="transmembrane region" description="Helical" evidence="8">
    <location>
        <begin position="488"/>
        <end position="510"/>
    </location>
</feature>
<dbReference type="InterPro" id="IPR016201">
    <property type="entry name" value="PSI"/>
</dbReference>
<dbReference type="AlphaFoldDB" id="A0A5N3VEX4"/>
<evidence type="ECO:0000256" key="7">
    <source>
        <dbReference type="ARBA" id="ARBA00023180"/>
    </source>
</evidence>
<dbReference type="FunFam" id="3.30.1680.10:FF:000003">
    <property type="entry name" value="semaphorin-5B isoform X1"/>
    <property type="match status" value="1"/>
</dbReference>
<keyword evidence="2 8" id="KW-0812">Transmembrane</keyword>
<proteinExistence type="predicted"/>
<dbReference type="SMART" id="SM00209">
    <property type="entry name" value="TSP1"/>
    <property type="match status" value="4"/>
</dbReference>
<evidence type="ECO:0000256" key="1">
    <source>
        <dbReference type="ARBA" id="ARBA00004167"/>
    </source>
</evidence>
<dbReference type="SUPFAM" id="SSF82895">
    <property type="entry name" value="TSP-1 type 1 repeat"/>
    <property type="match status" value="4"/>
</dbReference>
<dbReference type="Gene3D" id="3.30.1680.10">
    <property type="entry name" value="ligand-binding face of the semaphorins, domain 2"/>
    <property type="match status" value="1"/>
</dbReference>
<protein>
    <recommendedName>
        <fullName evidence="10">PSI domain-containing protein</fullName>
    </recommendedName>
</protein>
<dbReference type="PROSITE" id="PS50092">
    <property type="entry name" value="TSP1"/>
    <property type="match status" value="3"/>
</dbReference>
<keyword evidence="5 8" id="KW-0472">Membrane</keyword>
<dbReference type="EMBL" id="VCEA01000002">
    <property type="protein sequence ID" value="KAB0347658.1"/>
    <property type="molecule type" value="Genomic_DNA"/>
</dbReference>
<evidence type="ECO:0000259" key="10">
    <source>
        <dbReference type="SMART" id="SM00423"/>
    </source>
</evidence>
<comment type="caution">
    <text evidence="11">The sequence shown here is derived from an EMBL/GenBank/DDBJ whole genome shotgun (WGS) entry which is preliminary data.</text>
</comment>
<comment type="subcellular location">
    <subcellularLocation>
        <location evidence="1">Membrane</location>
        <topology evidence="1">Single-pass membrane protein</topology>
    </subcellularLocation>
</comment>
<dbReference type="Gene3D" id="2.20.100.10">
    <property type="entry name" value="Thrombospondin type-1 (TSP1) repeat"/>
    <property type="match status" value="4"/>
</dbReference>
<dbReference type="Proteomes" id="UP000326458">
    <property type="component" value="Unassembled WGS sequence"/>
</dbReference>
<accession>A0A5N3VEX4</accession>
<sequence length="619" mass="68811">LDTLSILQLLGLPPWSCHGQVTPCCPSQSNGNPLLYSCLENATDRGACTIIHEQINYSLSRCHHHNTSNFARGSLSALGSEKVELKNKRAAANQAFPSKVPFKLQARTLEWVAIPFSRGSSDSGSKPRSPALWADSFPLSHQGIFPIKPRTAARQASRSFTVSWSLLKLMSIKSVTPSIHLILCHPLLLLPSICPSIRVFSNESALRIRWLKCWRGHSLFACIGAQDPYCGWDVVMKKCTTLEESLSMTQWEQSIASCPTRNLTVDGHFGAWSPWTPCTHTDGSAVGSCLCRTRSCDSPAPQCGGWQCQGPRMEIVNCSRNGGWTPWTSWSPCSTTCGIGFQVRQRSCSNPTPRHGGRVCVGQNREERYCNEHLLCPPHVFWTGWGPWERCTAQCGGGIQARRRTCENGPDCAGCNVSWSEWSDWSECDVTGVQVRVRQCVLLFPVGSQCSGNTTESRPCVFDSNFIPEVSVARSSSIEEKRCGEFNLFHMIAVGLSSSILGCLLTLLVYTYCQRYQQQSHDATVIHPVAPAPLNTSITNHINKLDKYDSVEAIKAFNKNNLILEERNKYFNPHLTGKTYSNAYFTDLNNYDEPVPHDCPCLQAFRDGVWIHLKCISSH</sequence>
<dbReference type="InterPro" id="IPR002165">
    <property type="entry name" value="Plexin_repeat"/>
</dbReference>
<keyword evidence="3" id="KW-0677">Repeat</keyword>
<dbReference type="GO" id="GO:0016020">
    <property type="term" value="C:membrane"/>
    <property type="evidence" value="ECO:0007669"/>
    <property type="project" value="UniProtKB-SubCell"/>
</dbReference>